<evidence type="ECO:0000256" key="3">
    <source>
        <dbReference type="ARBA" id="ARBA00022692"/>
    </source>
</evidence>
<dbReference type="GeneID" id="18925562"/>
<keyword evidence="8" id="KW-1185">Reference proteome</keyword>
<dbReference type="eggNOG" id="KOG1944">
    <property type="taxonomic scope" value="Eukaryota"/>
</dbReference>
<dbReference type="InterPro" id="IPR007248">
    <property type="entry name" value="Mpv17_PMP22"/>
</dbReference>
<evidence type="ECO:0000256" key="4">
    <source>
        <dbReference type="ARBA" id="ARBA00022989"/>
    </source>
</evidence>
<keyword evidence="3 6" id="KW-0812">Transmembrane</keyword>
<dbReference type="PANTHER" id="PTHR11266:SF50">
    <property type="entry name" value="VACUOLAR MEMBRANE PROTEIN YOR292C"/>
    <property type="match status" value="1"/>
</dbReference>
<evidence type="ECO:0000256" key="5">
    <source>
        <dbReference type="ARBA" id="ARBA00023136"/>
    </source>
</evidence>
<dbReference type="Proteomes" id="UP000001072">
    <property type="component" value="Unassembled WGS sequence"/>
</dbReference>
<organism evidence="8">
    <name type="scientific">Melampsora larici-populina (strain 98AG31 / pathotype 3-4-7)</name>
    <name type="common">Poplar leaf rust fungus</name>
    <dbReference type="NCBI Taxonomy" id="747676"/>
    <lineage>
        <taxon>Eukaryota</taxon>
        <taxon>Fungi</taxon>
        <taxon>Dikarya</taxon>
        <taxon>Basidiomycota</taxon>
        <taxon>Pucciniomycotina</taxon>
        <taxon>Pucciniomycetes</taxon>
        <taxon>Pucciniales</taxon>
        <taxon>Melampsoraceae</taxon>
        <taxon>Melampsora</taxon>
    </lineage>
</organism>
<dbReference type="KEGG" id="mlr:MELLADRAFT_115298"/>
<evidence type="ECO:0000313" key="8">
    <source>
        <dbReference type="Proteomes" id="UP000001072"/>
    </source>
</evidence>
<name>F4R774_MELLP</name>
<evidence type="ECO:0000256" key="2">
    <source>
        <dbReference type="ARBA" id="ARBA00006824"/>
    </source>
</evidence>
<sequence length="342" mass="38273">MPSPLSRLSRTYERSFKKNPSLTLAITNGCLKCLGDFLAQLLPSLLDGTSFTIDIHRSMRFMLFGLLHGPCIGKWHEFLEHRIPLTLTTGSRSQPSHMSLTQLETEKSPLSASQSSALHSIRNRAQSLSEETSHVRQFMASDPTLDAGSRIKPSRSRRMWGVAKRLMLDQLIMAPLFVFVFISFTAWLEGLSMTEIKLRLDDLYWHILTANWKIWPLIQIINFNFMPLQYRVPWQSSCGIVWTVFLSLSTHSHSATTTITPSEAVATAAAPSLVSSAVSNLFNKKPNQEEAPLLMEDSLARIGLGKLQRIKQAVVMGSGDGSSKEARLRRALHLASDQQGIR</sequence>
<dbReference type="STRING" id="747676.F4R774"/>
<dbReference type="VEuPathDB" id="FungiDB:MELLADRAFT_115298"/>
<comment type="similarity">
    <text evidence="2 6">Belongs to the peroxisomal membrane protein PXMP2/4 family.</text>
</comment>
<reference evidence="8" key="1">
    <citation type="journal article" date="2011" name="Proc. Natl. Acad. Sci. U.S.A.">
        <title>Obligate biotrophy features unraveled by the genomic analysis of rust fungi.</title>
        <authorList>
            <person name="Duplessis S."/>
            <person name="Cuomo C.A."/>
            <person name="Lin Y.-C."/>
            <person name="Aerts A."/>
            <person name="Tisserant E."/>
            <person name="Veneault-Fourrey C."/>
            <person name="Joly D.L."/>
            <person name="Hacquard S."/>
            <person name="Amselem J."/>
            <person name="Cantarel B.L."/>
            <person name="Chiu R."/>
            <person name="Coutinho P.M."/>
            <person name="Feau N."/>
            <person name="Field M."/>
            <person name="Frey P."/>
            <person name="Gelhaye E."/>
            <person name="Goldberg J."/>
            <person name="Grabherr M.G."/>
            <person name="Kodira C.D."/>
            <person name="Kohler A."/>
            <person name="Kuees U."/>
            <person name="Lindquist E.A."/>
            <person name="Lucas S.M."/>
            <person name="Mago R."/>
            <person name="Mauceli E."/>
            <person name="Morin E."/>
            <person name="Murat C."/>
            <person name="Pangilinan J.L."/>
            <person name="Park R."/>
            <person name="Pearson M."/>
            <person name="Quesneville H."/>
            <person name="Rouhier N."/>
            <person name="Sakthikumar S."/>
            <person name="Salamov A.A."/>
            <person name="Schmutz J."/>
            <person name="Selles B."/>
            <person name="Shapiro H."/>
            <person name="Tanguay P."/>
            <person name="Tuskan G.A."/>
            <person name="Henrissat B."/>
            <person name="Van de Peer Y."/>
            <person name="Rouze P."/>
            <person name="Ellis J.G."/>
            <person name="Dodds P.N."/>
            <person name="Schein J.E."/>
            <person name="Zhong S."/>
            <person name="Hamelin R.C."/>
            <person name="Grigoriev I.V."/>
            <person name="Szabo L.J."/>
            <person name="Martin F."/>
        </authorList>
    </citation>
    <scope>NUCLEOTIDE SEQUENCE [LARGE SCALE GENOMIC DNA]</scope>
    <source>
        <strain evidence="8">98AG31 / pathotype 3-4-7</strain>
    </source>
</reference>
<dbReference type="GO" id="GO:0016020">
    <property type="term" value="C:membrane"/>
    <property type="evidence" value="ECO:0007669"/>
    <property type="project" value="UniProtKB-SubCell"/>
</dbReference>
<dbReference type="PANTHER" id="PTHR11266">
    <property type="entry name" value="PEROXISOMAL MEMBRANE PROTEIN 2, PXMP2 MPV17"/>
    <property type="match status" value="1"/>
</dbReference>
<accession>F4R774</accession>
<protein>
    <submittedName>
        <fullName evidence="7">Uncharacterized protein</fullName>
    </submittedName>
</protein>
<dbReference type="OrthoDB" id="10267969at2759"/>
<dbReference type="InParanoid" id="F4R774"/>
<evidence type="ECO:0000256" key="1">
    <source>
        <dbReference type="ARBA" id="ARBA00004141"/>
    </source>
</evidence>
<dbReference type="HOGENOM" id="CLU_049109_8_0_1"/>
<keyword evidence="4 6" id="KW-1133">Transmembrane helix</keyword>
<feature type="transmembrane region" description="Helical" evidence="6">
    <location>
        <begin position="203"/>
        <end position="225"/>
    </location>
</feature>
<keyword evidence="5 6" id="KW-0472">Membrane</keyword>
<dbReference type="EMBL" id="GL883092">
    <property type="protein sequence ID" value="EGG11539.1"/>
    <property type="molecule type" value="Genomic_DNA"/>
</dbReference>
<dbReference type="GO" id="GO:0005739">
    <property type="term" value="C:mitochondrion"/>
    <property type="evidence" value="ECO:0007669"/>
    <property type="project" value="TreeGrafter"/>
</dbReference>
<dbReference type="RefSeq" id="XP_007405174.1">
    <property type="nucleotide sequence ID" value="XM_007405112.1"/>
</dbReference>
<evidence type="ECO:0000256" key="6">
    <source>
        <dbReference type="RuleBase" id="RU363053"/>
    </source>
</evidence>
<proteinExistence type="inferred from homology"/>
<comment type="subcellular location">
    <subcellularLocation>
        <location evidence="1">Membrane</location>
        <topology evidence="1">Multi-pass membrane protein</topology>
    </subcellularLocation>
</comment>
<gene>
    <name evidence="7" type="ORF">MELLADRAFT_115298</name>
</gene>
<dbReference type="AlphaFoldDB" id="F4R774"/>
<dbReference type="Pfam" id="PF04117">
    <property type="entry name" value="Mpv17_PMP22"/>
    <property type="match status" value="1"/>
</dbReference>
<feature type="transmembrane region" description="Helical" evidence="6">
    <location>
        <begin position="166"/>
        <end position="188"/>
    </location>
</feature>
<evidence type="ECO:0000313" key="7">
    <source>
        <dbReference type="EMBL" id="EGG11539.1"/>
    </source>
</evidence>